<keyword evidence="2" id="KW-1185">Reference proteome</keyword>
<dbReference type="OrthoDB" id="2448681at2759"/>
<comment type="caution">
    <text evidence="1">The sequence shown here is derived from an EMBL/GenBank/DDBJ whole genome shotgun (WGS) entry which is preliminary data.</text>
</comment>
<reference evidence="1" key="1">
    <citation type="submission" date="2021-06" db="EMBL/GenBank/DDBJ databases">
        <authorList>
            <person name="Kallberg Y."/>
            <person name="Tangrot J."/>
            <person name="Rosling A."/>
        </authorList>
    </citation>
    <scope>NUCLEOTIDE SEQUENCE</scope>
    <source>
        <strain evidence="1">CL551</strain>
    </source>
</reference>
<protein>
    <submittedName>
        <fullName evidence="1">8815_t:CDS:1</fullName>
    </submittedName>
</protein>
<name>A0A9N9AH78_9GLOM</name>
<accession>A0A9N9AH78</accession>
<organism evidence="1 2">
    <name type="scientific">Acaulospora morrowiae</name>
    <dbReference type="NCBI Taxonomy" id="94023"/>
    <lineage>
        <taxon>Eukaryota</taxon>
        <taxon>Fungi</taxon>
        <taxon>Fungi incertae sedis</taxon>
        <taxon>Mucoromycota</taxon>
        <taxon>Glomeromycotina</taxon>
        <taxon>Glomeromycetes</taxon>
        <taxon>Diversisporales</taxon>
        <taxon>Acaulosporaceae</taxon>
        <taxon>Acaulospora</taxon>
    </lineage>
</organism>
<gene>
    <name evidence="1" type="ORF">AMORRO_LOCUS4575</name>
</gene>
<evidence type="ECO:0000313" key="2">
    <source>
        <dbReference type="Proteomes" id="UP000789342"/>
    </source>
</evidence>
<proteinExistence type="predicted"/>
<sequence length="178" mass="20672">MKEHGTAKEKKNAPPLRTSSPLFPLFVFQYYSYPWNYVFAWLWTTSPLLATANPWNYVFAWLWTTSPPFDATKSSSDSTNVQQTSTISELDVSTKELEDNEEIKFDITNISMELKREPTVEWVVGCINVIDRFRQYQKDVLKKAEREGLKYENSFIVNHCALLGMSIPHVHETRNGKK</sequence>
<dbReference type="EMBL" id="CAJVPV010002532">
    <property type="protein sequence ID" value="CAG8528920.1"/>
    <property type="molecule type" value="Genomic_DNA"/>
</dbReference>
<evidence type="ECO:0000313" key="1">
    <source>
        <dbReference type="EMBL" id="CAG8528920.1"/>
    </source>
</evidence>
<dbReference type="AlphaFoldDB" id="A0A9N9AH78"/>
<dbReference type="Proteomes" id="UP000789342">
    <property type="component" value="Unassembled WGS sequence"/>
</dbReference>